<proteinExistence type="predicted"/>
<dbReference type="InterPro" id="IPR036249">
    <property type="entry name" value="Thioredoxin-like_sf"/>
</dbReference>
<feature type="region of interest" description="Disordered" evidence="1">
    <location>
        <begin position="461"/>
        <end position="487"/>
    </location>
</feature>
<gene>
    <name evidence="3" type="primary">gto2_1</name>
    <name evidence="3" type="ORF">LSUE1_G009595</name>
</gene>
<dbReference type="CDD" id="cd03190">
    <property type="entry name" value="GST_C_Omega_like"/>
    <property type="match status" value="1"/>
</dbReference>
<dbReference type="Pfam" id="PF13410">
    <property type="entry name" value="GST_C_2"/>
    <property type="match status" value="1"/>
</dbReference>
<dbReference type="PANTHER" id="PTHR32419:SF25">
    <property type="entry name" value="GLUTATHIONE S-TRANSFERASE (EUROFUNG)"/>
    <property type="match status" value="1"/>
</dbReference>
<dbReference type="InterPro" id="IPR004045">
    <property type="entry name" value="Glutathione_S-Trfase_N"/>
</dbReference>
<dbReference type="AlphaFoldDB" id="A0A8T9C3A4"/>
<dbReference type="Pfam" id="PF13409">
    <property type="entry name" value="GST_N_2"/>
    <property type="match status" value="1"/>
</dbReference>
<evidence type="ECO:0000313" key="3">
    <source>
        <dbReference type="EMBL" id="TVY78209.1"/>
    </source>
</evidence>
<dbReference type="GO" id="GO:0004364">
    <property type="term" value="F:glutathione transferase activity"/>
    <property type="evidence" value="ECO:0007669"/>
    <property type="project" value="InterPro"/>
</dbReference>
<dbReference type="SUPFAM" id="SSF52833">
    <property type="entry name" value="Thioredoxin-like"/>
    <property type="match status" value="1"/>
</dbReference>
<dbReference type="InterPro" id="IPR047047">
    <property type="entry name" value="GST_Omega-like_C"/>
</dbReference>
<dbReference type="GO" id="GO:0005737">
    <property type="term" value="C:cytoplasm"/>
    <property type="evidence" value="ECO:0007669"/>
    <property type="project" value="TreeGrafter"/>
</dbReference>
<evidence type="ECO:0000256" key="1">
    <source>
        <dbReference type="SAM" id="MobiDB-lite"/>
    </source>
</evidence>
<dbReference type="InterPro" id="IPR016639">
    <property type="entry name" value="GST_Omega/GSH"/>
</dbReference>
<evidence type="ECO:0000259" key="2">
    <source>
        <dbReference type="PROSITE" id="PS50405"/>
    </source>
</evidence>
<sequence>MTTATEKPEKDIFKIADDDGQFRRQVSSFRNFISSDPNAPFPAEKGRYVVYLNYGCPWAHRANIVLHLKGLTEVIQIVVMDYELGPKGWFFSGRLGTEPVDPINGFKFIRDIYFKADPNYNARFTVPCLWDKKKNTIVNNESSEVIRMLYTEFDAFIPKDRTNAVRPYFPEPLRAEIEEMNDWVYNNINNGVYKTGFATTQDAYEEHLNPLFASLNRLEKHLGEPGHSPYLFGEHVTEADIRLYPTIARFDVAYYVLFKCNLRMIRYDYPRLQAWYQRLYWDTGDETNGGAFQKTTEFEHECYISKDFYNEDFWKWLLLNLTKVNFAIASTACFDTDVTARPRRRYHPHEILDAQQNEPPGNDDNDTHQSQPQYEENGEQIDQPAISTPATPAMKAEIALNLASLRAKLIGQRIGREEGKQIVPRANVPQPQHEPQSEPVDNSLCNHHLSNIRVVETDSNARGSLATRRPTSNPAVGLNTGGPAGPGRGEMEWNVMHTNWLQEMDQHTIRSEQLWGGGMSQVAFNPYLQMQHMNQNMVVSQQQYDWNMGQAIYGPHPQMQDMNQPYFQTYDQIRPFQQAPTFYSMGPSPFPTAFQQPFAGYPFPSQNPYAPQSYFTPPIPRPFVPPPPPAPRPQNSWILPNPCPFVTPPAPQATDHEASKPAPLQAPALAGHQPEPLIPPTVDDAEREGAAYAKARGKEIDDVKGNLLAKTIANTERFLEWKKVAEARKLMEAKNIADAKKLSQAKEADDAHYLLEATEFARVNKLLYAKRKADLRLSLFVSRPCGNCKSADHGLEKCPVPDDDGILRGCPICNTKQHSLADCNGPEDILINAYTVWKYVRQVRDGLCPLEFHLDWRLFPDPRKLKMHWSLHGLPNTAWYSNQCAKNPGAFQRFDPSWTNETFNLSVGSEVTLNARVSEERRAKWALVVGQYPHELSIYFHGLPRTIPEEEGDRHNVVLHVDEAITTLATNDDAPSRLPSGAKEITASSNPNCPYGSPPKPSNHQAPKPQATKPKLRASKPKPKSDSSNPPLTAAALQLQRRAQQEIQSIRPLFTPGERAVEISTTKRKRSVSPLVNRGPKGGARATVIRNHRKYIAKKGLKILRRVRVIDCTVDEMESADEESMMNFV</sequence>
<evidence type="ECO:0000313" key="4">
    <source>
        <dbReference type="Proteomes" id="UP000469558"/>
    </source>
</evidence>
<keyword evidence="4" id="KW-1185">Reference proteome</keyword>
<protein>
    <submittedName>
        <fullName evidence="3">Glutathione S-transferase omega-like</fullName>
    </submittedName>
</protein>
<dbReference type="EMBL" id="QGMK01000820">
    <property type="protein sequence ID" value="TVY78209.1"/>
    <property type="molecule type" value="Genomic_DNA"/>
</dbReference>
<dbReference type="Gene3D" id="3.40.30.10">
    <property type="entry name" value="Glutaredoxin"/>
    <property type="match status" value="1"/>
</dbReference>
<dbReference type="OrthoDB" id="2309723at2759"/>
<dbReference type="InterPro" id="IPR010987">
    <property type="entry name" value="Glutathione-S-Trfase_C-like"/>
</dbReference>
<feature type="region of interest" description="Disordered" evidence="1">
    <location>
        <begin position="970"/>
        <end position="1031"/>
    </location>
</feature>
<name>A0A8T9C3A4_9HELO</name>
<dbReference type="InterPro" id="IPR036282">
    <property type="entry name" value="Glutathione-S-Trfase_C_sf"/>
</dbReference>
<dbReference type="SUPFAM" id="SSF47616">
    <property type="entry name" value="GST C-terminal domain-like"/>
    <property type="match status" value="1"/>
</dbReference>
<dbReference type="PROSITE" id="PS50405">
    <property type="entry name" value="GST_CTER"/>
    <property type="match status" value="1"/>
</dbReference>
<organism evidence="3 4">
    <name type="scientific">Lachnellula suecica</name>
    <dbReference type="NCBI Taxonomy" id="602035"/>
    <lineage>
        <taxon>Eukaryota</taxon>
        <taxon>Fungi</taxon>
        <taxon>Dikarya</taxon>
        <taxon>Ascomycota</taxon>
        <taxon>Pezizomycotina</taxon>
        <taxon>Leotiomycetes</taxon>
        <taxon>Helotiales</taxon>
        <taxon>Lachnaceae</taxon>
        <taxon>Lachnellula</taxon>
    </lineage>
</organism>
<dbReference type="PANTHER" id="PTHR32419">
    <property type="entry name" value="GLUTATHIONYL-HYDROQUINONE REDUCTASE"/>
    <property type="match status" value="1"/>
</dbReference>
<dbReference type="Proteomes" id="UP000469558">
    <property type="component" value="Unassembled WGS sequence"/>
</dbReference>
<comment type="caution">
    <text evidence="3">The sequence shown here is derived from an EMBL/GenBank/DDBJ whole genome shotgun (WGS) entry which is preliminary data.</text>
</comment>
<reference evidence="3 4" key="1">
    <citation type="submission" date="2018-05" db="EMBL/GenBank/DDBJ databases">
        <title>Genome sequencing and assembly of the regulated plant pathogen Lachnellula willkommii and related sister species for the development of diagnostic species identification markers.</title>
        <authorList>
            <person name="Giroux E."/>
            <person name="Bilodeau G."/>
        </authorList>
    </citation>
    <scope>NUCLEOTIDE SEQUENCE [LARGE SCALE GENOMIC DNA]</scope>
    <source>
        <strain evidence="3 4">CBS 268.59</strain>
    </source>
</reference>
<dbReference type="Gene3D" id="1.20.1050.10">
    <property type="match status" value="1"/>
</dbReference>
<feature type="region of interest" description="Disordered" evidence="1">
    <location>
        <begin position="351"/>
        <end position="386"/>
    </location>
</feature>
<feature type="compositionally biased region" description="Polar residues" evidence="1">
    <location>
        <begin position="429"/>
        <end position="440"/>
    </location>
</feature>
<feature type="domain" description="GST C-terminal" evidence="2">
    <location>
        <begin position="170"/>
        <end position="298"/>
    </location>
</feature>
<feature type="region of interest" description="Disordered" evidence="1">
    <location>
        <begin position="420"/>
        <end position="440"/>
    </location>
</feature>
<accession>A0A8T9C3A4</accession>